<keyword evidence="1" id="KW-1133">Transmembrane helix</keyword>
<accession>A0ABQ1FCL2</accession>
<comment type="caution">
    <text evidence="2">The sequence shown here is derived from an EMBL/GenBank/DDBJ whole genome shotgun (WGS) entry which is preliminary data.</text>
</comment>
<feature type="transmembrane region" description="Helical" evidence="1">
    <location>
        <begin position="137"/>
        <end position="155"/>
    </location>
</feature>
<feature type="transmembrane region" description="Helical" evidence="1">
    <location>
        <begin position="72"/>
        <end position="95"/>
    </location>
</feature>
<dbReference type="RefSeq" id="WP_188642153.1">
    <property type="nucleotide sequence ID" value="NZ_BMID01000001.1"/>
</dbReference>
<feature type="transmembrane region" description="Helical" evidence="1">
    <location>
        <begin position="294"/>
        <end position="317"/>
    </location>
</feature>
<dbReference type="EMBL" id="BMID01000001">
    <property type="protein sequence ID" value="GGA06534.1"/>
    <property type="molecule type" value="Genomic_DNA"/>
</dbReference>
<evidence type="ECO:0000313" key="3">
    <source>
        <dbReference type="Proteomes" id="UP000603317"/>
    </source>
</evidence>
<name>A0ABQ1FCL2_9SPHN</name>
<feature type="transmembrane region" description="Helical" evidence="1">
    <location>
        <begin position="208"/>
        <end position="232"/>
    </location>
</feature>
<feature type="transmembrane region" description="Helical" evidence="1">
    <location>
        <begin position="263"/>
        <end position="282"/>
    </location>
</feature>
<reference evidence="3" key="1">
    <citation type="journal article" date="2019" name="Int. J. Syst. Evol. Microbiol.">
        <title>The Global Catalogue of Microorganisms (GCM) 10K type strain sequencing project: providing services to taxonomists for standard genome sequencing and annotation.</title>
        <authorList>
            <consortium name="The Broad Institute Genomics Platform"/>
            <consortium name="The Broad Institute Genome Sequencing Center for Infectious Disease"/>
            <person name="Wu L."/>
            <person name="Ma J."/>
        </authorList>
    </citation>
    <scope>NUCLEOTIDE SEQUENCE [LARGE SCALE GENOMIC DNA]</scope>
    <source>
        <strain evidence="3">CGMCC 1.15297</strain>
    </source>
</reference>
<keyword evidence="1" id="KW-0472">Membrane</keyword>
<organism evidence="2 3">
    <name type="scientific">Blastomonas marina</name>
    <dbReference type="NCBI Taxonomy" id="1867408"/>
    <lineage>
        <taxon>Bacteria</taxon>
        <taxon>Pseudomonadati</taxon>
        <taxon>Pseudomonadota</taxon>
        <taxon>Alphaproteobacteria</taxon>
        <taxon>Sphingomonadales</taxon>
        <taxon>Sphingomonadaceae</taxon>
        <taxon>Blastomonas</taxon>
    </lineage>
</organism>
<gene>
    <name evidence="2" type="ORF">GCM10010923_15520</name>
</gene>
<feature type="transmembrane region" description="Helical" evidence="1">
    <location>
        <begin position="107"/>
        <end position="125"/>
    </location>
</feature>
<dbReference type="Proteomes" id="UP000603317">
    <property type="component" value="Unassembled WGS sequence"/>
</dbReference>
<evidence type="ECO:0008006" key="4">
    <source>
        <dbReference type="Google" id="ProtNLM"/>
    </source>
</evidence>
<protein>
    <recommendedName>
        <fullName evidence="4">Glycosyltransferase RgtA/B/C/D-like domain-containing protein</fullName>
    </recommendedName>
</protein>
<evidence type="ECO:0000313" key="2">
    <source>
        <dbReference type="EMBL" id="GGA06534.1"/>
    </source>
</evidence>
<keyword evidence="3" id="KW-1185">Reference proteome</keyword>
<proteinExistence type="predicted"/>
<evidence type="ECO:0000256" key="1">
    <source>
        <dbReference type="SAM" id="Phobius"/>
    </source>
</evidence>
<sequence length="490" mass="54466">MNDGATAARWQGRWQEALILLLAALVFRFPSLGDPNLHVDESFYFMVGQAMHDGAVPYIDIWDRKPFGLFALYWLFAAFSDHVLAYQIPALLCAAGTAYILTRIARLWMSGWGPTMAGIAYLAMLHPLDGYGGQGPVFYNLLIAGAAWLVIGGWFDFDRARFMRRYLAAMLLCALALTIKQTTMFEAIFFGLAGLWRLHRDGVGAAGIVNTGAAAIAIGLAPTAALAAWFAAHGWIGEWWQAMFLSNLARQSLGLAVQTHNLYAIFRLILVFLGCAALGLVFQRSAPGFARYRGLMLGWLVAAFLGFAVIANAFTHYLLPLLVPLTPLVAIAFGKRLVGPVLFGATVVVASILGSTFDLGYYRDSRASYEAANEAIKANLEDGRLLVFFGPTLFYETADAMPMSPLVFPNHLYDPLERNVSHLDTYDELDRMIRARPEVIVTRKIYGSELDQDIRELVENYTAENCRVVWDGYLHEPRRIRRPHLVYACD</sequence>
<keyword evidence="1" id="KW-0812">Transmembrane</keyword>
<feature type="transmembrane region" description="Helical" evidence="1">
    <location>
        <begin position="337"/>
        <end position="357"/>
    </location>
</feature>